<dbReference type="Proteomes" id="UP000619788">
    <property type="component" value="Unassembled WGS sequence"/>
</dbReference>
<accession>A0A8J3SD75</accession>
<feature type="coiled-coil region" evidence="1">
    <location>
        <begin position="36"/>
        <end position="70"/>
    </location>
</feature>
<keyword evidence="4" id="KW-1185">Reference proteome</keyword>
<gene>
    <name evidence="3" type="ORF">Psi01_31460</name>
</gene>
<evidence type="ECO:0000256" key="2">
    <source>
        <dbReference type="SAM" id="MobiDB-lite"/>
    </source>
</evidence>
<feature type="region of interest" description="Disordered" evidence="2">
    <location>
        <begin position="119"/>
        <end position="146"/>
    </location>
</feature>
<dbReference type="EMBL" id="BOOJ01000027">
    <property type="protein sequence ID" value="GIH92516.1"/>
    <property type="molecule type" value="Genomic_DNA"/>
</dbReference>
<sequence length="146" mass="16175">MVRLLKRALVPARLRRAVRGRLDARYVLRPDHRRDVAEVLGKVRELSGEVAALRAEGERLRAEVERLRARTSGVTVSREQIRRWDDAHRLALETAAAMDRTLQNEVLLWQAVDRARAEAEEAGEIRETGDAPAAVPGRAGSSGGPA</sequence>
<proteinExistence type="predicted"/>
<evidence type="ECO:0000313" key="4">
    <source>
        <dbReference type="Proteomes" id="UP000619788"/>
    </source>
</evidence>
<dbReference type="RefSeq" id="WP_204064719.1">
    <property type="nucleotide sequence ID" value="NZ_BOOJ01000027.1"/>
</dbReference>
<dbReference type="AlphaFoldDB" id="A0A8J3SD75"/>
<organism evidence="3 4">
    <name type="scientific">Planobispora siamensis</name>
    <dbReference type="NCBI Taxonomy" id="936338"/>
    <lineage>
        <taxon>Bacteria</taxon>
        <taxon>Bacillati</taxon>
        <taxon>Actinomycetota</taxon>
        <taxon>Actinomycetes</taxon>
        <taxon>Streptosporangiales</taxon>
        <taxon>Streptosporangiaceae</taxon>
        <taxon>Planobispora</taxon>
    </lineage>
</organism>
<evidence type="ECO:0000313" key="3">
    <source>
        <dbReference type="EMBL" id="GIH92516.1"/>
    </source>
</evidence>
<protein>
    <submittedName>
        <fullName evidence="3">Uncharacterized protein</fullName>
    </submittedName>
</protein>
<feature type="compositionally biased region" description="Basic and acidic residues" evidence="2">
    <location>
        <begin position="119"/>
        <end position="129"/>
    </location>
</feature>
<name>A0A8J3SD75_9ACTN</name>
<reference evidence="3 4" key="1">
    <citation type="submission" date="2021-01" db="EMBL/GenBank/DDBJ databases">
        <title>Whole genome shotgun sequence of Planobispora siamensis NBRC 107568.</title>
        <authorList>
            <person name="Komaki H."/>
            <person name="Tamura T."/>
        </authorList>
    </citation>
    <scope>NUCLEOTIDE SEQUENCE [LARGE SCALE GENOMIC DNA]</scope>
    <source>
        <strain evidence="3 4">NBRC 107568</strain>
    </source>
</reference>
<evidence type="ECO:0000256" key="1">
    <source>
        <dbReference type="SAM" id="Coils"/>
    </source>
</evidence>
<keyword evidence="1" id="KW-0175">Coiled coil</keyword>
<comment type="caution">
    <text evidence="3">The sequence shown here is derived from an EMBL/GenBank/DDBJ whole genome shotgun (WGS) entry which is preliminary data.</text>
</comment>